<name>A0ACC4CW50_POPAL</name>
<sequence length="111" mass="12200">MFKQSTTDSEQMTSFSRGKRASLSQDLTGESSSSSGRGKNSLLCGVNSSSPKWNTWSTGSQNLEATLSELNSEETRTLCSPGLKIWSWPLRHQASMKISQHHGLDLLLPQL</sequence>
<evidence type="ECO:0000313" key="1">
    <source>
        <dbReference type="EMBL" id="KAL3609512.1"/>
    </source>
</evidence>
<evidence type="ECO:0000313" key="2">
    <source>
        <dbReference type="Proteomes" id="UP000309997"/>
    </source>
</evidence>
<keyword evidence="2" id="KW-1185">Reference proteome</keyword>
<dbReference type="EMBL" id="RCHU02000001">
    <property type="protein sequence ID" value="KAL3609512.1"/>
    <property type="molecule type" value="Genomic_DNA"/>
</dbReference>
<reference evidence="1 2" key="1">
    <citation type="journal article" date="2024" name="Plant Biotechnol. J.">
        <title>Genome and CRISPR/Cas9 system of a widespread forest tree (Populus alba) in the world.</title>
        <authorList>
            <person name="Liu Y.J."/>
            <person name="Jiang P.F."/>
            <person name="Han X.M."/>
            <person name="Li X.Y."/>
            <person name="Wang H.M."/>
            <person name="Wang Y.J."/>
            <person name="Wang X.X."/>
            <person name="Zeng Q.Y."/>
        </authorList>
    </citation>
    <scope>NUCLEOTIDE SEQUENCE [LARGE SCALE GENOMIC DNA]</scope>
    <source>
        <strain evidence="2">cv. PAL-ZL1</strain>
    </source>
</reference>
<dbReference type="Proteomes" id="UP000309997">
    <property type="component" value="Unassembled WGS sequence"/>
</dbReference>
<organism evidence="1 2">
    <name type="scientific">Populus alba</name>
    <name type="common">White poplar</name>
    <dbReference type="NCBI Taxonomy" id="43335"/>
    <lineage>
        <taxon>Eukaryota</taxon>
        <taxon>Viridiplantae</taxon>
        <taxon>Streptophyta</taxon>
        <taxon>Embryophyta</taxon>
        <taxon>Tracheophyta</taxon>
        <taxon>Spermatophyta</taxon>
        <taxon>Magnoliopsida</taxon>
        <taxon>eudicotyledons</taxon>
        <taxon>Gunneridae</taxon>
        <taxon>Pentapetalae</taxon>
        <taxon>rosids</taxon>
        <taxon>fabids</taxon>
        <taxon>Malpighiales</taxon>
        <taxon>Salicaceae</taxon>
        <taxon>Saliceae</taxon>
        <taxon>Populus</taxon>
    </lineage>
</organism>
<comment type="caution">
    <text evidence="1">The sequence shown here is derived from an EMBL/GenBank/DDBJ whole genome shotgun (WGS) entry which is preliminary data.</text>
</comment>
<protein>
    <submittedName>
        <fullName evidence="1">Uncharacterized protein</fullName>
    </submittedName>
</protein>
<proteinExistence type="predicted"/>
<gene>
    <name evidence="1" type="ORF">D5086_000532</name>
</gene>
<accession>A0ACC4CW50</accession>